<name>A0AAN7WFM5_9PEZI</name>
<sequence length="217" mass="25063">METSHRCRLLDLPVELQLNIYELVLIVNEPLLLNCGCDSSYRGKDHSEREDADREAWETGTLHAPHEPNITRTCRFIRDLTVPIFYKENQFLAHYCHAADLDVALAWLENIGSKKREFLARLSLFDANSNYDERCPDQIEQAKQMLEDRFNGKTEFVVTKDSGIFRRVTFARGDEKTDQERRESLDDQLSALRLVSLDEPEADSQNECLLPVIGSEE</sequence>
<dbReference type="PANTHER" id="PTHR42085">
    <property type="entry name" value="F-BOX DOMAIN-CONTAINING PROTEIN"/>
    <property type="match status" value="1"/>
</dbReference>
<dbReference type="PANTHER" id="PTHR42085:SF2">
    <property type="entry name" value="F-BOX DOMAIN-CONTAINING PROTEIN"/>
    <property type="match status" value="1"/>
</dbReference>
<feature type="region of interest" description="Disordered" evidence="1">
    <location>
        <begin position="42"/>
        <end position="62"/>
    </location>
</feature>
<dbReference type="EMBL" id="JAVRQU010000004">
    <property type="protein sequence ID" value="KAK5703969.1"/>
    <property type="molecule type" value="Genomic_DNA"/>
</dbReference>
<evidence type="ECO:0000313" key="2">
    <source>
        <dbReference type="EMBL" id="KAK5703969.1"/>
    </source>
</evidence>
<dbReference type="InterPro" id="IPR038883">
    <property type="entry name" value="AN11006-like"/>
</dbReference>
<gene>
    <name evidence="2" type="ORF">LTR97_002982</name>
</gene>
<feature type="compositionally biased region" description="Basic and acidic residues" evidence="1">
    <location>
        <begin position="42"/>
        <end position="57"/>
    </location>
</feature>
<evidence type="ECO:0000256" key="1">
    <source>
        <dbReference type="SAM" id="MobiDB-lite"/>
    </source>
</evidence>
<protein>
    <submittedName>
        <fullName evidence="2">Uncharacterized protein</fullName>
    </submittedName>
</protein>
<evidence type="ECO:0000313" key="3">
    <source>
        <dbReference type="Proteomes" id="UP001310594"/>
    </source>
</evidence>
<comment type="caution">
    <text evidence="2">The sequence shown here is derived from an EMBL/GenBank/DDBJ whole genome shotgun (WGS) entry which is preliminary data.</text>
</comment>
<dbReference type="Proteomes" id="UP001310594">
    <property type="component" value="Unassembled WGS sequence"/>
</dbReference>
<organism evidence="2 3">
    <name type="scientific">Elasticomyces elasticus</name>
    <dbReference type="NCBI Taxonomy" id="574655"/>
    <lineage>
        <taxon>Eukaryota</taxon>
        <taxon>Fungi</taxon>
        <taxon>Dikarya</taxon>
        <taxon>Ascomycota</taxon>
        <taxon>Pezizomycotina</taxon>
        <taxon>Dothideomycetes</taxon>
        <taxon>Dothideomycetidae</taxon>
        <taxon>Mycosphaerellales</taxon>
        <taxon>Teratosphaeriaceae</taxon>
        <taxon>Elasticomyces</taxon>
    </lineage>
</organism>
<accession>A0AAN7WFM5</accession>
<dbReference type="AlphaFoldDB" id="A0AAN7WFM5"/>
<proteinExistence type="predicted"/>
<reference evidence="2" key="1">
    <citation type="submission" date="2023-08" db="EMBL/GenBank/DDBJ databases">
        <title>Black Yeasts Isolated from many extreme environments.</title>
        <authorList>
            <person name="Coleine C."/>
            <person name="Stajich J.E."/>
            <person name="Selbmann L."/>
        </authorList>
    </citation>
    <scope>NUCLEOTIDE SEQUENCE</scope>
    <source>
        <strain evidence="2">CCFEE 5810</strain>
    </source>
</reference>